<evidence type="ECO:0000256" key="1">
    <source>
        <dbReference type="SAM" id="Phobius"/>
    </source>
</evidence>
<keyword evidence="3" id="KW-1185">Reference proteome</keyword>
<feature type="transmembrane region" description="Helical" evidence="1">
    <location>
        <begin position="44"/>
        <end position="64"/>
    </location>
</feature>
<dbReference type="GO" id="GO:0008195">
    <property type="term" value="F:phosphatidate phosphatase activity"/>
    <property type="evidence" value="ECO:0007669"/>
    <property type="project" value="TreeGrafter"/>
</dbReference>
<protein>
    <submittedName>
        <fullName evidence="2">Uncharacterized protein</fullName>
    </submittedName>
</protein>
<evidence type="ECO:0000313" key="2">
    <source>
        <dbReference type="EMBL" id="GKV04649.1"/>
    </source>
</evidence>
<sequence length="66" mass="7486">MPYFLKSGSYLFISDSLYQLVYHRSDVLGQFMPLVGMDWSQTGVAHLFSAIKVGVIYLSCLPFFSL</sequence>
<keyword evidence="1" id="KW-0812">Transmembrane</keyword>
<dbReference type="PANTHER" id="PTHR12181:SF12">
    <property type="entry name" value="PHOSPHATIDATE PHOSPHATASE"/>
    <property type="match status" value="1"/>
</dbReference>
<gene>
    <name evidence="2" type="ORF">SLEP1_g16783</name>
</gene>
<organism evidence="2 3">
    <name type="scientific">Rubroshorea leprosula</name>
    <dbReference type="NCBI Taxonomy" id="152421"/>
    <lineage>
        <taxon>Eukaryota</taxon>
        <taxon>Viridiplantae</taxon>
        <taxon>Streptophyta</taxon>
        <taxon>Embryophyta</taxon>
        <taxon>Tracheophyta</taxon>
        <taxon>Spermatophyta</taxon>
        <taxon>Magnoliopsida</taxon>
        <taxon>eudicotyledons</taxon>
        <taxon>Gunneridae</taxon>
        <taxon>Pentapetalae</taxon>
        <taxon>rosids</taxon>
        <taxon>malvids</taxon>
        <taxon>Malvales</taxon>
        <taxon>Dipterocarpaceae</taxon>
        <taxon>Rubroshorea</taxon>
    </lineage>
</organism>
<name>A0AAV5IXT7_9ROSI</name>
<evidence type="ECO:0000313" key="3">
    <source>
        <dbReference type="Proteomes" id="UP001054252"/>
    </source>
</evidence>
<proteinExistence type="predicted"/>
<keyword evidence="1" id="KW-1133">Transmembrane helix</keyword>
<reference evidence="2 3" key="1">
    <citation type="journal article" date="2021" name="Commun. Biol.">
        <title>The genome of Shorea leprosula (Dipterocarpaceae) highlights the ecological relevance of drought in aseasonal tropical rainforests.</title>
        <authorList>
            <person name="Ng K.K.S."/>
            <person name="Kobayashi M.J."/>
            <person name="Fawcett J.A."/>
            <person name="Hatakeyama M."/>
            <person name="Paape T."/>
            <person name="Ng C.H."/>
            <person name="Ang C.C."/>
            <person name="Tnah L.H."/>
            <person name="Lee C.T."/>
            <person name="Nishiyama T."/>
            <person name="Sese J."/>
            <person name="O'Brien M.J."/>
            <person name="Copetti D."/>
            <person name="Mohd Noor M.I."/>
            <person name="Ong R.C."/>
            <person name="Putra M."/>
            <person name="Sireger I.Z."/>
            <person name="Indrioko S."/>
            <person name="Kosugi Y."/>
            <person name="Izuno A."/>
            <person name="Isagi Y."/>
            <person name="Lee S.L."/>
            <person name="Shimizu K.K."/>
        </authorList>
    </citation>
    <scope>NUCLEOTIDE SEQUENCE [LARGE SCALE GENOMIC DNA]</scope>
    <source>
        <strain evidence="2">214</strain>
    </source>
</reference>
<accession>A0AAV5IXT7</accession>
<dbReference type="PANTHER" id="PTHR12181">
    <property type="entry name" value="LIPIN"/>
    <property type="match status" value="1"/>
</dbReference>
<dbReference type="AlphaFoldDB" id="A0AAV5IXT7"/>
<dbReference type="EMBL" id="BPVZ01000022">
    <property type="protein sequence ID" value="GKV04649.1"/>
    <property type="molecule type" value="Genomic_DNA"/>
</dbReference>
<dbReference type="Proteomes" id="UP001054252">
    <property type="component" value="Unassembled WGS sequence"/>
</dbReference>
<comment type="caution">
    <text evidence="2">The sequence shown here is derived from an EMBL/GenBank/DDBJ whole genome shotgun (WGS) entry which is preliminary data.</text>
</comment>
<keyword evidence="1" id="KW-0472">Membrane</keyword>
<dbReference type="InterPro" id="IPR026058">
    <property type="entry name" value="LIPIN"/>
</dbReference>